<comment type="caution">
    <text evidence="3">The sequence shown here is derived from an EMBL/GenBank/DDBJ whole genome shotgun (WGS) entry which is preliminary data.</text>
</comment>
<accession>W6U9G4</accession>
<sequence length="78" mass="8575">MGLQWTGGKDTAMQKAGLHGDMRRRKAKSSSLLGIFSNILLPHMSSKFVVTLVFLLSIMECLVLVYSENGENQSIASM</sequence>
<keyword evidence="2" id="KW-0472">Membrane</keyword>
<keyword evidence="2" id="KW-1133">Transmembrane helix</keyword>
<reference evidence="3 4" key="1">
    <citation type="journal article" date="2013" name="Nat. Genet.">
        <title>The genome of the hydatid tapeworm Echinococcus granulosus.</title>
        <authorList>
            <person name="Zheng H."/>
            <person name="Zhang W."/>
            <person name="Zhang L."/>
            <person name="Zhang Z."/>
            <person name="Li J."/>
            <person name="Lu G."/>
            <person name="Zhu Y."/>
            <person name="Wang Y."/>
            <person name="Huang Y."/>
            <person name="Liu J."/>
            <person name="Kang H."/>
            <person name="Chen J."/>
            <person name="Wang L."/>
            <person name="Chen A."/>
            <person name="Yu S."/>
            <person name="Gao Z."/>
            <person name="Jin L."/>
            <person name="Gu W."/>
            <person name="Wang Z."/>
            <person name="Zhao L."/>
            <person name="Shi B."/>
            <person name="Wen H."/>
            <person name="Lin R."/>
            <person name="Jones M.K."/>
            <person name="Brejova B."/>
            <person name="Vinar T."/>
            <person name="Zhao G."/>
            <person name="McManus D.P."/>
            <person name="Chen Z."/>
            <person name="Zhou Y."/>
            <person name="Wang S."/>
        </authorList>
    </citation>
    <scope>NUCLEOTIDE SEQUENCE [LARGE SCALE GENOMIC DNA]</scope>
</reference>
<dbReference type="RefSeq" id="XP_024348846.1">
    <property type="nucleotide sequence ID" value="XM_024496706.1"/>
</dbReference>
<feature type="region of interest" description="Disordered" evidence="1">
    <location>
        <begin position="1"/>
        <end position="23"/>
    </location>
</feature>
<evidence type="ECO:0000256" key="2">
    <source>
        <dbReference type="SAM" id="Phobius"/>
    </source>
</evidence>
<dbReference type="GeneID" id="36343172"/>
<keyword evidence="2" id="KW-0812">Transmembrane</keyword>
<dbReference type="KEGG" id="egl:EGR_07457"/>
<dbReference type="CTD" id="36343172"/>
<dbReference type="AlphaFoldDB" id="W6U9G4"/>
<feature type="transmembrane region" description="Helical" evidence="2">
    <location>
        <begin position="48"/>
        <end position="66"/>
    </location>
</feature>
<organism evidence="3 4">
    <name type="scientific">Echinococcus granulosus</name>
    <name type="common">Hydatid tapeworm</name>
    <dbReference type="NCBI Taxonomy" id="6210"/>
    <lineage>
        <taxon>Eukaryota</taxon>
        <taxon>Metazoa</taxon>
        <taxon>Spiralia</taxon>
        <taxon>Lophotrochozoa</taxon>
        <taxon>Platyhelminthes</taxon>
        <taxon>Cestoda</taxon>
        <taxon>Eucestoda</taxon>
        <taxon>Cyclophyllidea</taxon>
        <taxon>Taeniidae</taxon>
        <taxon>Echinococcus</taxon>
        <taxon>Echinococcus granulosus group</taxon>
    </lineage>
</organism>
<protein>
    <submittedName>
        <fullName evidence="3">Uncharacterized protein</fullName>
    </submittedName>
</protein>
<dbReference type="Proteomes" id="UP000019149">
    <property type="component" value="Unassembled WGS sequence"/>
</dbReference>
<dbReference type="EMBL" id="APAU02000078">
    <property type="protein sequence ID" value="EUB57650.1"/>
    <property type="molecule type" value="Genomic_DNA"/>
</dbReference>
<evidence type="ECO:0000256" key="1">
    <source>
        <dbReference type="SAM" id="MobiDB-lite"/>
    </source>
</evidence>
<keyword evidence="4" id="KW-1185">Reference proteome</keyword>
<proteinExistence type="predicted"/>
<gene>
    <name evidence="3" type="ORF">EGR_07457</name>
</gene>
<name>W6U9G4_ECHGR</name>
<evidence type="ECO:0000313" key="4">
    <source>
        <dbReference type="Proteomes" id="UP000019149"/>
    </source>
</evidence>
<evidence type="ECO:0000313" key="3">
    <source>
        <dbReference type="EMBL" id="EUB57650.1"/>
    </source>
</evidence>